<feature type="transmembrane region" description="Helical" evidence="3">
    <location>
        <begin position="7"/>
        <end position="26"/>
    </location>
</feature>
<feature type="domain" description="Cyclic nucleotide-binding" evidence="4">
    <location>
        <begin position="401"/>
        <end position="479"/>
    </location>
</feature>
<feature type="transmembrane region" description="Helical" evidence="3">
    <location>
        <begin position="173"/>
        <end position="193"/>
    </location>
</feature>
<evidence type="ECO:0000313" key="6">
    <source>
        <dbReference type="Proteomes" id="UP000006882"/>
    </source>
</evidence>
<accession>A0A251NVT8</accession>
<dbReference type="SUPFAM" id="SSF51206">
    <property type="entry name" value="cAMP-binding domain-like"/>
    <property type="match status" value="1"/>
</dbReference>
<dbReference type="EMBL" id="CM007656">
    <property type="protein sequence ID" value="ONI03392.1"/>
    <property type="molecule type" value="Genomic_DNA"/>
</dbReference>
<dbReference type="PANTHER" id="PTHR45651">
    <property type="entry name" value="CYCLIC NUCLEOTIDE-GATED ION CHANNEL 15-RELATED-RELATED"/>
    <property type="match status" value="1"/>
</dbReference>
<dbReference type="Gramene" id="ONI03392">
    <property type="protein sequence ID" value="ONI03392"/>
    <property type="gene ID" value="PRUPE_6G254400"/>
</dbReference>
<gene>
    <name evidence="5" type="ORF">PRUPE_6G254400</name>
</gene>
<dbReference type="InterPro" id="IPR018490">
    <property type="entry name" value="cNMP-bd_dom_sf"/>
</dbReference>
<evidence type="ECO:0000259" key="4">
    <source>
        <dbReference type="PROSITE" id="PS50042"/>
    </source>
</evidence>
<dbReference type="STRING" id="3760.A0A251NVT8"/>
<proteinExistence type="predicted"/>
<keyword evidence="1" id="KW-0406">Ion transport</keyword>
<protein>
    <recommendedName>
        <fullName evidence="4">Cyclic nucleotide-binding domain-containing protein</fullName>
    </recommendedName>
</protein>
<dbReference type="GO" id="GO:0034220">
    <property type="term" value="P:monoatomic ion transmembrane transport"/>
    <property type="evidence" value="ECO:0007669"/>
    <property type="project" value="UniProtKB-KW"/>
</dbReference>
<dbReference type="SMART" id="SM00100">
    <property type="entry name" value="cNMP"/>
    <property type="match status" value="1"/>
</dbReference>
<sequence>MKSDTIFVIFYILSVFLDPLLLYSLILNDDRKCVVVDTKLKKIAIVLRSLADLSYMGRIIRDMLGTRCIRDMLGTRCIRRMFGIPYVRREEVWSMTMGILAALPVPQMAILVFFPTLRASRAVNRMRIMNSLILLQYVPRIYPIYRHCKDLNKNKLDNCISDQIERKTWVPGLLNFILYILASYVFGTFWYFFSIQRQVECWGHACQSGNGCEFRIFDCDDDVTLRNVTLLNDLCPINPSNAKVFDFGIYLDALQSGMLGSTDFPRKVLQCFSWGVRNLSSFGSNLRTSMNAWETLFVVSICISGLLLFIYLLGHLQTFMQATNKEYWIRRKMWKIDSDIIRMSDEYGLSNNTEDIHKIVRRQLRREEDLDVENIFSILPFYVQNIIKRHLLLPKLKKVPTLQGIDENVLADIFLDHLEQVIYDGGNYIIREGEPLDMMIFISRGSVLTYNTSSTGHVGGGSGLSNTIGRLTGGDFYGQELISWATTSTSFSDLPISSKTLKSLEKVEVFAIRASVLLHIVSKHKEYFKTETQHPHPTDSNLIEINEHGNLKLLHMQYCARSGTHLLASYL</sequence>
<evidence type="ECO:0000256" key="2">
    <source>
        <dbReference type="ARBA" id="ARBA00023303"/>
    </source>
</evidence>
<dbReference type="OrthoDB" id="1166637at2759"/>
<dbReference type="PROSITE" id="PS50042">
    <property type="entry name" value="CNMP_BINDING_3"/>
    <property type="match status" value="1"/>
</dbReference>
<evidence type="ECO:0000313" key="5">
    <source>
        <dbReference type="EMBL" id="ONI03392.1"/>
    </source>
</evidence>
<keyword evidence="2" id="KW-0407">Ion channel</keyword>
<dbReference type="InterPro" id="IPR014710">
    <property type="entry name" value="RmlC-like_jellyroll"/>
</dbReference>
<dbReference type="Gene3D" id="2.60.120.10">
    <property type="entry name" value="Jelly Rolls"/>
    <property type="match status" value="1"/>
</dbReference>
<keyword evidence="3" id="KW-1133">Transmembrane helix</keyword>
<keyword evidence="3" id="KW-0472">Membrane</keyword>
<dbReference type="InterPro" id="IPR000595">
    <property type="entry name" value="cNMP-bd_dom"/>
</dbReference>
<keyword evidence="1" id="KW-0813">Transport</keyword>
<dbReference type="CDD" id="cd00038">
    <property type="entry name" value="CAP_ED"/>
    <property type="match status" value="1"/>
</dbReference>
<keyword evidence="6" id="KW-1185">Reference proteome</keyword>
<dbReference type="GO" id="GO:0016020">
    <property type="term" value="C:membrane"/>
    <property type="evidence" value="ECO:0007669"/>
    <property type="project" value="UniProtKB-SubCell"/>
</dbReference>
<evidence type="ECO:0000256" key="1">
    <source>
        <dbReference type="ARBA" id="ARBA00023286"/>
    </source>
</evidence>
<evidence type="ECO:0000256" key="3">
    <source>
        <dbReference type="SAM" id="Phobius"/>
    </source>
</evidence>
<feature type="transmembrane region" description="Helical" evidence="3">
    <location>
        <begin position="92"/>
        <end position="117"/>
    </location>
</feature>
<organism evidence="5 6">
    <name type="scientific">Prunus persica</name>
    <name type="common">Peach</name>
    <name type="synonym">Amygdalus persica</name>
    <dbReference type="NCBI Taxonomy" id="3760"/>
    <lineage>
        <taxon>Eukaryota</taxon>
        <taxon>Viridiplantae</taxon>
        <taxon>Streptophyta</taxon>
        <taxon>Embryophyta</taxon>
        <taxon>Tracheophyta</taxon>
        <taxon>Spermatophyta</taxon>
        <taxon>Magnoliopsida</taxon>
        <taxon>eudicotyledons</taxon>
        <taxon>Gunneridae</taxon>
        <taxon>Pentapetalae</taxon>
        <taxon>rosids</taxon>
        <taxon>fabids</taxon>
        <taxon>Rosales</taxon>
        <taxon>Rosaceae</taxon>
        <taxon>Amygdaloideae</taxon>
        <taxon>Amygdaleae</taxon>
        <taxon>Prunus</taxon>
    </lineage>
</organism>
<keyword evidence="1" id="KW-1071">Ligand-gated ion channel</keyword>
<keyword evidence="3" id="KW-0812">Transmembrane</keyword>
<dbReference type="SUPFAM" id="SSF81324">
    <property type="entry name" value="Voltage-gated potassium channels"/>
    <property type="match status" value="1"/>
</dbReference>
<name>A0A251NVT8_PRUPE</name>
<reference evidence="5 6" key="1">
    <citation type="journal article" date="2013" name="Nat. Genet.">
        <title>The high-quality draft genome of peach (Prunus persica) identifies unique patterns of genetic diversity, domestication and genome evolution.</title>
        <authorList>
            <consortium name="International Peach Genome Initiative"/>
            <person name="Verde I."/>
            <person name="Abbott A.G."/>
            <person name="Scalabrin S."/>
            <person name="Jung S."/>
            <person name="Shu S."/>
            <person name="Marroni F."/>
            <person name="Zhebentyayeva T."/>
            <person name="Dettori M.T."/>
            <person name="Grimwood J."/>
            <person name="Cattonaro F."/>
            <person name="Zuccolo A."/>
            <person name="Rossini L."/>
            <person name="Jenkins J."/>
            <person name="Vendramin E."/>
            <person name="Meisel L.A."/>
            <person name="Decroocq V."/>
            <person name="Sosinski B."/>
            <person name="Prochnik S."/>
            <person name="Mitros T."/>
            <person name="Policriti A."/>
            <person name="Cipriani G."/>
            <person name="Dondini L."/>
            <person name="Ficklin S."/>
            <person name="Goodstein D.M."/>
            <person name="Xuan P."/>
            <person name="Del Fabbro C."/>
            <person name="Aramini V."/>
            <person name="Copetti D."/>
            <person name="Gonzalez S."/>
            <person name="Horner D.S."/>
            <person name="Falchi R."/>
            <person name="Lucas S."/>
            <person name="Mica E."/>
            <person name="Maldonado J."/>
            <person name="Lazzari B."/>
            <person name="Bielenberg D."/>
            <person name="Pirona R."/>
            <person name="Miculan M."/>
            <person name="Barakat A."/>
            <person name="Testolin R."/>
            <person name="Stella A."/>
            <person name="Tartarini S."/>
            <person name="Tonutti P."/>
            <person name="Arus P."/>
            <person name="Orellana A."/>
            <person name="Wells C."/>
            <person name="Main D."/>
            <person name="Vizzotto G."/>
            <person name="Silva H."/>
            <person name="Salamini F."/>
            <person name="Schmutz J."/>
            <person name="Morgante M."/>
            <person name="Rokhsar D.S."/>
        </authorList>
    </citation>
    <scope>NUCLEOTIDE SEQUENCE [LARGE SCALE GENOMIC DNA]</scope>
    <source>
        <strain evidence="6">cv. Nemared</strain>
    </source>
</reference>
<dbReference type="PANTHER" id="PTHR45651:SF68">
    <property type="entry name" value="ION TRANSPORT DOMAIN-CONTAINING PROTEIN"/>
    <property type="match status" value="1"/>
</dbReference>
<feature type="transmembrane region" description="Helical" evidence="3">
    <location>
        <begin position="295"/>
        <end position="314"/>
    </location>
</feature>
<dbReference type="AlphaFoldDB" id="A0A251NVT8"/>
<dbReference type="Proteomes" id="UP000006882">
    <property type="component" value="Chromosome G6"/>
</dbReference>